<keyword evidence="3 8" id="KW-0812">Transmembrane</keyword>
<protein>
    <submittedName>
        <fullName evidence="10">Uncharacterized protein</fullName>
    </submittedName>
</protein>
<dbReference type="WBParaSite" id="jg24488">
    <property type="protein sequence ID" value="jg24488"/>
    <property type="gene ID" value="jg24488"/>
</dbReference>
<evidence type="ECO:0000313" key="9">
    <source>
        <dbReference type="Proteomes" id="UP000887574"/>
    </source>
</evidence>
<dbReference type="GO" id="GO:0005789">
    <property type="term" value="C:endoplasmic reticulum membrane"/>
    <property type="evidence" value="ECO:0007669"/>
    <property type="project" value="InterPro"/>
</dbReference>
<evidence type="ECO:0000313" key="10">
    <source>
        <dbReference type="WBParaSite" id="jg24488"/>
    </source>
</evidence>
<evidence type="ECO:0000256" key="3">
    <source>
        <dbReference type="ARBA" id="ARBA00022692"/>
    </source>
</evidence>
<comment type="similarity">
    <text evidence="2">Belongs to the DUOXA family.</text>
</comment>
<dbReference type="Pfam" id="PF10204">
    <property type="entry name" value="DuoxA"/>
    <property type="match status" value="1"/>
</dbReference>
<evidence type="ECO:0000256" key="8">
    <source>
        <dbReference type="SAM" id="Phobius"/>
    </source>
</evidence>
<keyword evidence="4 8" id="KW-1133">Transmembrane helix</keyword>
<dbReference type="GO" id="GO:0015031">
    <property type="term" value="P:protein transport"/>
    <property type="evidence" value="ECO:0007669"/>
    <property type="project" value="InterPro"/>
</dbReference>
<comment type="subcellular location">
    <subcellularLocation>
        <location evidence="1">Membrane</location>
        <topology evidence="1">Multi-pass membrane protein</topology>
    </subcellularLocation>
</comment>
<feature type="transmembrane region" description="Helical" evidence="8">
    <location>
        <begin position="55"/>
        <end position="75"/>
    </location>
</feature>
<sequence length="464" mass="51575">MIGWFSIGREDGAPTWYGGENQTPVVLDLHIAALLSAFITPILAFLIILPGIRRLRAISCFTFYFLWLLELLSWYPCTIPAGTRVKLNAILGVKLGLRHVNITFSSKIELQGAEILQQIVLQTNSALPIDAEVLVSSIAPPPELDYNERFEFNDVSSMELDRTLEKGLPYPILKVIEYLSVDRTGFLWGKQYRLAGYYTYCILWFAFSCWLLQMVLLCALPHKFAQCVLTVGLVTVVADAIYAINVPQQLAIRFPGPGDTSTLLQFTLSTSFYATSVAGISSIIFGLVLWLLERKTGYVFETFLSAYLDEMCRRRRPSKRQRTMQAIAKQLNPAVNTMSLPSTPMNILNSSCLPSCSTTTTQSPMSGETELGSLEEGEVSKKQSITSSSLGDGEICEDLCLTSSSCGGSVKSVNVNEMDSGWMMTAQSLLPWDYSRDSTNVEWDRLTVLRVLEHVGVGKCVYMC</sequence>
<feature type="region of interest" description="Disordered" evidence="7">
    <location>
        <begin position="358"/>
        <end position="389"/>
    </location>
</feature>
<feature type="compositionally biased region" description="Low complexity" evidence="7">
    <location>
        <begin position="358"/>
        <end position="374"/>
    </location>
</feature>
<evidence type="ECO:0000256" key="2">
    <source>
        <dbReference type="ARBA" id="ARBA00009816"/>
    </source>
</evidence>
<evidence type="ECO:0000256" key="1">
    <source>
        <dbReference type="ARBA" id="ARBA00004141"/>
    </source>
</evidence>
<organism evidence="9 10">
    <name type="scientific">Ditylenchus dipsaci</name>
    <dbReference type="NCBI Taxonomy" id="166011"/>
    <lineage>
        <taxon>Eukaryota</taxon>
        <taxon>Metazoa</taxon>
        <taxon>Ecdysozoa</taxon>
        <taxon>Nematoda</taxon>
        <taxon>Chromadorea</taxon>
        <taxon>Rhabditida</taxon>
        <taxon>Tylenchina</taxon>
        <taxon>Tylenchomorpha</taxon>
        <taxon>Sphaerularioidea</taxon>
        <taxon>Anguinidae</taxon>
        <taxon>Anguininae</taxon>
        <taxon>Ditylenchus</taxon>
    </lineage>
</organism>
<feature type="transmembrane region" description="Helical" evidence="8">
    <location>
        <begin position="227"/>
        <end position="244"/>
    </location>
</feature>
<dbReference type="PANTHER" id="PTHR31158:SF1">
    <property type="entry name" value="DOXA1 FACTOR-RELATED"/>
    <property type="match status" value="1"/>
</dbReference>
<dbReference type="AlphaFoldDB" id="A0A915DZ64"/>
<dbReference type="Proteomes" id="UP000887574">
    <property type="component" value="Unplaced"/>
</dbReference>
<evidence type="ECO:0000256" key="4">
    <source>
        <dbReference type="ARBA" id="ARBA00022989"/>
    </source>
</evidence>
<evidence type="ECO:0000256" key="7">
    <source>
        <dbReference type="SAM" id="MobiDB-lite"/>
    </source>
</evidence>
<feature type="transmembrane region" description="Helical" evidence="8">
    <location>
        <begin position="29"/>
        <end position="48"/>
    </location>
</feature>
<keyword evidence="6" id="KW-0325">Glycoprotein</keyword>
<evidence type="ECO:0000256" key="5">
    <source>
        <dbReference type="ARBA" id="ARBA00023136"/>
    </source>
</evidence>
<dbReference type="PANTHER" id="PTHR31158">
    <property type="entry name" value="DUAL OXIDASE 2"/>
    <property type="match status" value="1"/>
</dbReference>
<feature type="transmembrane region" description="Helical" evidence="8">
    <location>
        <begin position="197"/>
        <end position="220"/>
    </location>
</feature>
<proteinExistence type="inferred from homology"/>
<keyword evidence="9" id="KW-1185">Reference proteome</keyword>
<dbReference type="InterPro" id="IPR018469">
    <property type="entry name" value="Dual_oxidase_maturation_fac"/>
</dbReference>
<reference evidence="10" key="1">
    <citation type="submission" date="2022-11" db="UniProtKB">
        <authorList>
            <consortium name="WormBaseParasite"/>
        </authorList>
    </citation>
    <scope>IDENTIFICATION</scope>
</reference>
<feature type="transmembrane region" description="Helical" evidence="8">
    <location>
        <begin position="272"/>
        <end position="292"/>
    </location>
</feature>
<name>A0A915DZ64_9BILA</name>
<evidence type="ECO:0000256" key="6">
    <source>
        <dbReference type="ARBA" id="ARBA00023180"/>
    </source>
</evidence>
<keyword evidence="5 8" id="KW-0472">Membrane</keyword>
<accession>A0A915DZ64</accession>